<dbReference type="RefSeq" id="WP_277417188.1">
    <property type="nucleotide sequence ID" value="NZ_CP119083.1"/>
</dbReference>
<evidence type="ECO:0000313" key="1">
    <source>
        <dbReference type="EMBL" id="WEF34512.1"/>
    </source>
</evidence>
<reference evidence="1 2" key="1">
    <citation type="submission" date="2023-02" db="EMBL/GenBank/DDBJ databases">
        <title>Gemone sequence of Telluria chitinolytica ACM 3522T.</title>
        <authorList>
            <person name="Frediansyah A."/>
            <person name="Miess H."/>
            <person name="Gross H."/>
        </authorList>
    </citation>
    <scope>NUCLEOTIDE SEQUENCE [LARGE SCALE GENOMIC DNA]</scope>
    <source>
        <strain evidence="1 2">ACM 3522</strain>
    </source>
</reference>
<dbReference type="SUPFAM" id="SSF55729">
    <property type="entry name" value="Acyl-CoA N-acyltransferases (Nat)"/>
    <property type="match status" value="1"/>
</dbReference>
<name>A0ABY8BF30_9BURK</name>
<dbReference type="InterPro" id="IPR016181">
    <property type="entry name" value="Acyl_CoA_acyltransferase"/>
</dbReference>
<sequence>MMARLHKLARELGWANALLYLLARVLRGAGIQLYRYYFVAQHVPAADTGRGQGKRVDVRPVAALADIPWGYPRPRDVLAQRLRQGSHSLAAWREGELAGFLWYQFGGYLEDEVRARYRLASPRSAWDYDVYVHPRLRLGPTFARLWQEAHRRLRARGVRWTCSRISAFNPGSLRAHARLGTVRLGSATFLVLGRHQCMLASIAPYLHVSASPGSLPHLTFDTDALERALPPSTQEPPWLSDSP</sequence>
<organism evidence="1 2">
    <name type="scientific">Pseudoduganella chitinolytica</name>
    <dbReference type="NCBI Taxonomy" id="34070"/>
    <lineage>
        <taxon>Bacteria</taxon>
        <taxon>Pseudomonadati</taxon>
        <taxon>Pseudomonadota</taxon>
        <taxon>Betaproteobacteria</taxon>
        <taxon>Burkholderiales</taxon>
        <taxon>Oxalobacteraceae</taxon>
        <taxon>Telluria group</taxon>
        <taxon>Pseudoduganella</taxon>
    </lineage>
</organism>
<dbReference type="Gene3D" id="3.40.630.30">
    <property type="match status" value="1"/>
</dbReference>
<keyword evidence="2" id="KW-1185">Reference proteome</keyword>
<accession>A0ABY8BF30</accession>
<dbReference type="EMBL" id="CP119083">
    <property type="protein sequence ID" value="WEF34512.1"/>
    <property type="molecule type" value="Genomic_DNA"/>
</dbReference>
<proteinExistence type="predicted"/>
<dbReference type="Proteomes" id="UP001216510">
    <property type="component" value="Chromosome"/>
</dbReference>
<evidence type="ECO:0008006" key="3">
    <source>
        <dbReference type="Google" id="ProtNLM"/>
    </source>
</evidence>
<gene>
    <name evidence="1" type="ORF">PX653_07035</name>
</gene>
<evidence type="ECO:0000313" key="2">
    <source>
        <dbReference type="Proteomes" id="UP001216510"/>
    </source>
</evidence>
<protein>
    <recommendedName>
        <fullName evidence="3">N-acetyltransferase domain-containing protein</fullName>
    </recommendedName>
</protein>